<organism evidence="2 3">
    <name type="scientific">Jatropha curcas</name>
    <name type="common">Barbados nut</name>
    <dbReference type="NCBI Taxonomy" id="180498"/>
    <lineage>
        <taxon>Eukaryota</taxon>
        <taxon>Viridiplantae</taxon>
        <taxon>Streptophyta</taxon>
        <taxon>Embryophyta</taxon>
        <taxon>Tracheophyta</taxon>
        <taxon>Spermatophyta</taxon>
        <taxon>Magnoliopsida</taxon>
        <taxon>eudicotyledons</taxon>
        <taxon>Gunneridae</taxon>
        <taxon>Pentapetalae</taxon>
        <taxon>rosids</taxon>
        <taxon>fabids</taxon>
        <taxon>Malpighiales</taxon>
        <taxon>Euphorbiaceae</taxon>
        <taxon>Crotonoideae</taxon>
        <taxon>Jatropheae</taxon>
        <taxon>Jatropha</taxon>
    </lineage>
</organism>
<dbReference type="Gene3D" id="1.20.1280.50">
    <property type="match status" value="1"/>
</dbReference>
<keyword evidence="3" id="KW-1185">Reference proteome</keyword>
<dbReference type="EMBL" id="KK914539">
    <property type="protein sequence ID" value="KDP34231.1"/>
    <property type="molecule type" value="Genomic_DNA"/>
</dbReference>
<dbReference type="PANTHER" id="PTHR34223">
    <property type="entry name" value="OS11G0201299 PROTEIN"/>
    <property type="match status" value="1"/>
</dbReference>
<reference evidence="2 3" key="1">
    <citation type="journal article" date="2014" name="PLoS ONE">
        <title>Global Analysis of Gene Expression Profiles in Physic Nut (Jatropha curcas L.) Seedlings Exposed to Salt Stress.</title>
        <authorList>
            <person name="Zhang L."/>
            <person name="Zhang C."/>
            <person name="Wu P."/>
            <person name="Chen Y."/>
            <person name="Li M."/>
            <person name="Jiang H."/>
            <person name="Wu G."/>
        </authorList>
    </citation>
    <scope>NUCLEOTIDE SEQUENCE [LARGE SCALE GENOMIC DNA]</scope>
    <source>
        <strain evidence="3">cv. GZQX0401</strain>
        <tissue evidence="2">Young leaves</tissue>
    </source>
</reference>
<dbReference type="Proteomes" id="UP000027138">
    <property type="component" value="Unassembled WGS sequence"/>
</dbReference>
<dbReference type="AlphaFoldDB" id="A0A067KDG1"/>
<dbReference type="Gene3D" id="3.80.10.10">
    <property type="entry name" value="Ribonuclease Inhibitor"/>
    <property type="match status" value="1"/>
</dbReference>
<dbReference type="SMART" id="SM00256">
    <property type="entry name" value="FBOX"/>
    <property type="match status" value="1"/>
</dbReference>
<dbReference type="PROSITE" id="PS50181">
    <property type="entry name" value="FBOX"/>
    <property type="match status" value="1"/>
</dbReference>
<dbReference type="InterPro" id="IPR055411">
    <property type="entry name" value="LRR_FXL15/At3g58940/PEG3-like"/>
</dbReference>
<dbReference type="InterPro" id="IPR032675">
    <property type="entry name" value="LRR_dom_sf"/>
</dbReference>
<evidence type="ECO:0000313" key="2">
    <source>
        <dbReference type="EMBL" id="KDP34231.1"/>
    </source>
</evidence>
<dbReference type="InterPro" id="IPR001810">
    <property type="entry name" value="F-box_dom"/>
</dbReference>
<sequence length="587" mass="68303">MGVDRKAMAVSFQDTLTPLGRYDRLSALPELIIYRIFKFLEPNETARINLVSRRFRKLCFNSPFLYFYANFDTKECGKKYAQFCTYVDKVMKLREQLNVGLERFLIHWSCQQPRFNVGGSVIDAWIRIATNCNVQELDVLFDVDRWKCYTLPDCVYGCKSLKVLRLNLQRGNFYLIKRMMDSVEGLFLYSLTISDSDFGEKISGYWMSLKILNLEGVHLVGNLNITCHSLEELKISNCKIERVHVWNGEHVDRKFNIFCPSLKVLSMSRCHFEAPCLMIICCESLENFTIHGSHFDRHSNFKIASGSLQNIQVCRSKFYKPSCFCICCHSVKQIKISNCQFEEFCNIEMNSSYLEDLSILDSEVVRPQQIRLLAPRRRINVEAEKLQKLTINSSDEYLYEFPLSFFTPDIHTLIWKGNPVDFSCMERFPSLDCALIDIKPSCRHNSKTFACHCKLVKSSIYCVAMLLQSLQRAKFLNINIWPIQMFFMQNDEILYFDNLMCLTLMVGDSLVDQIPVIVSFLKGLPNLRRLVIKCEHKSPILGDPNFINLLGLCPKSFNLSVTEDWRKVEIHKRKAQEVEEKESNRSE</sequence>
<name>A0A067KDG1_JATCU</name>
<gene>
    <name evidence="2" type="ORF">JCGZ_07802</name>
</gene>
<dbReference type="InterPro" id="IPR036047">
    <property type="entry name" value="F-box-like_dom_sf"/>
</dbReference>
<dbReference type="SUPFAM" id="SSF81383">
    <property type="entry name" value="F-box domain"/>
    <property type="match status" value="1"/>
</dbReference>
<evidence type="ECO:0000313" key="3">
    <source>
        <dbReference type="Proteomes" id="UP000027138"/>
    </source>
</evidence>
<dbReference type="CDD" id="cd09917">
    <property type="entry name" value="F-box_SF"/>
    <property type="match status" value="1"/>
</dbReference>
<dbReference type="KEGG" id="jcu:105638288"/>
<dbReference type="Pfam" id="PF24758">
    <property type="entry name" value="LRR_At5g56370"/>
    <property type="match status" value="1"/>
</dbReference>
<feature type="domain" description="F-box" evidence="1">
    <location>
        <begin position="22"/>
        <end position="71"/>
    </location>
</feature>
<dbReference type="SUPFAM" id="SSF52058">
    <property type="entry name" value="L domain-like"/>
    <property type="match status" value="1"/>
</dbReference>
<dbReference type="OrthoDB" id="594804at2759"/>
<evidence type="ECO:0000259" key="1">
    <source>
        <dbReference type="PROSITE" id="PS50181"/>
    </source>
</evidence>
<accession>A0A067KDG1</accession>
<dbReference type="InterPro" id="IPR053197">
    <property type="entry name" value="F-box_SCFL_complex_component"/>
</dbReference>
<dbReference type="Pfam" id="PF12937">
    <property type="entry name" value="F-box-like"/>
    <property type="match status" value="1"/>
</dbReference>
<dbReference type="PANTHER" id="PTHR34223:SF93">
    <property type="entry name" value="F-BOX DOMAIN-CONTAINING PROTEIN"/>
    <property type="match status" value="1"/>
</dbReference>
<proteinExistence type="predicted"/>
<protein>
    <recommendedName>
        <fullName evidence="1">F-box domain-containing protein</fullName>
    </recommendedName>
</protein>